<keyword evidence="10" id="KW-1185">Reference proteome</keyword>
<name>A0A5C6W3N3_9BACI</name>
<evidence type="ECO:0000256" key="7">
    <source>
        <dbReference type="ARBA" id="ARBA00023136"/>
    </source>
</evidence>
<protein>
    <submittedName>
        <fullName evidence="9">GerAB/ArcD/ProY family transporter</fullName>
    </submittedName>
</protein>
<comment type="subcellular location">
    <subcellularLocation>
        <location evidence="1">Membrane</location>
        <topology evidence="1">Multi-pass membrane protein</topology>
    </subcellularLocation>
</comment>
<accession>A0A5C6W3N3</accession>
<dbReference type="GO" id="GO:0016020">
    <property type="term" value="C:membrane"/>
    <property type="evidence" value="ECO:0007669"/>
    <property type="project" value="UniProtKB-SubCell"/>
</dbReference>
<dbReference type="PANTHER" id="PTHR34975:SF2">
    <property type="entry name" value="SPORE GERMINATION PROTEIN A2"/>
    <property type="match status" value="1"/>
</dbReference>
<sequence>MIKIAERFQVSHFLVFYLIHSLQFGIGVLGFQRIVAEKSGRDAWIAVILSGIMVHISLWMIYKILKNSNGNVITLHKELFGKWVGNTLSAILACYFTLVAITVLRTYIEIIEVWMFPDINVWLFSFMFLLLVYYIISGGFRVVTGISFFGIILPVYLFFTFLFPLQFSDLHNLLPVFNHSLKDLAISTKSMSLTVIGFEALLVFYPFIKNVDKSKKWAHMAVATSTIIYAVIMIITLIYFSEEQLQKNVWATLTMWKIVEMPFVERFEYIGIANWCLIILPNVCLTLWCASRCLKDSFKFNQKYTLIVILLIAFFTNSLSRTREQISLLNDIVGQVGFYLIIGYIPMLFMFTMITRKVKEKKA</sequence>
<evidence type="ECO:0000256" key="8">
    <source>
        <dbReference type="SAM" id="Phobius"/>
    </source>
</evidence>
<feature type="transmembrane region" description="Helical" evidence="8">
    <location>
        <begin position="184"/>
        <end position="208"/>
    </location>
</feature>
<dbReference type="OrthoDB" id="2380240at2"/>
<keyword evidence="7 8" id="KW-0472">Membrane</keyword>
<evidence type="ECO:0000256" key="5">
    <source>
        <dbReference type="ARBA" id="ARBA00022692"/>
    </source>
</evidence>
<keyword evidence="3" id="KW-0813">Transport</keyword>
<feature type="transmembrane region" description="Helical" evidence="8">
    <location>
        <begin position="269"/>
        <end position="291"/>
    </location>
</feature>
<dbReference type="GO" id="GO:0009847">
    <property type="term" value="P:spore germination"/>
    <property type="evidence" value="ECO:0007669"/>
    <property type="project" value="InterPro"/>
</dbReference>
<reference evidence="9 10" key="1">
    <citation type="journal article" date="2005" name="Int. J. Syst. Evol. Microbiol.">
        <title>Bacillus litoralis sp. nov., isolated from a tidal flat of the Yellow Sea in Korea.</title>
        <authorList>
            <person name="Yoon J.H."/>
            <person name="Oh T.K."/>
        </authorList>
    </citation>
    <scope>NUCLEOTIDE SEQUENCE [LARGE SCALE GENOMIC DNA]</scope>
    <source>
        <strain evidence="9 10">SW-211</strain>
    </source>
</reference>
<evidence type="ECO:0000313" key="9">
    <source>
        <dbReference type="EMBL" id="TXC91503.1"/>
    </source>
</evidence>
<evidence type="ECO:0000256" key="2">
    <source>
        <dbReference type="ARBA" id="ARBA00007998"/>
    </source>
</evidence>
<dbReference type="Proteomes" id="UP000321363">
    <property type="component" value="Unassembled WGS sequence"/>
</dbReference>
<dbReference type="AlphaFoldDB" id="A0A5C6W3N3"/>
<proteinExistence type="inferred from homology"/>
<feature type="transmembrane region" description="Helical" evidence="8">
    <location>
        <begin position="143"/>
        <end position="164"/>
    </location>
</feature>
<dbReference type="NCBIfam" id="TIGR00912">
    <property type="entry name" value="2A0309"/>
    <property type="match status" value="1"/>
</dbReference>
<dbReference type="InterPro" id="IPR004761">
    <property type="entry name" value="Spore_GerAB"/>
</dbReference>
<dbReference type="EMBL" id="VOQF01000004">
    <property type="protein sequence ID" value="TXC91503.1"/>
    <property type="molecule type" value="Genomic_DNA"/>
</dbReference>
<gene>
    <name evidence="9" type="ORF">FS935_07645</name>
</gene>
<feature type="transmembrane region" description="Helical" evidence="8">
    <location>
        <begin position="303"/>
        <end position="320"/>
    </location>
</feature>
<evidence type="ECO:0000313" key="10">
    <source>
        <dbReference type="Proteomes" id="UP000321363"/>
    </source>
</evidence>
<feature type="transmembrane region" description="Helical" evidence="8">
    <location>
        <begin position="220"/>
        <end position="240"/>
    </location>
</feature>
<evidence type="ECO:0000256" key="4">
    <source>
        <dbReference type="ARBA" id="ARBA00022544"/>
    </source>
</evidence>
<dbReference type="RefSeq" id="WP_146947203.1">
    <property type="nucleotide sequence ID" value="NZ_VOQF01000004.1"/>
</dbReference>
<dbReference type="Pfam" id="PF03845">
    <property type="entry name" value="Spore_permease"/>
    <property type="match status" value="1"/>
</dbReference>
<feature type="transmembrane region" description="Helical" evidence="8">
    <location>
        <begin position="12"/>
        <end position="31"/>
    </location>
</feature>
<organism evidence="9 10">
    <name type="scientific">Metabacillus litoralis</name>
    <dbReference type="NCBI Taxonomy" id="152268"/>
    <lineage>
        <taxon>Bacteria</taxon>
        <taxon>Bacillati</taxon>
        <taxon>Bacillota</taxon>
        <taxon>Bacilli</taxon>
        <taxon>Bacillales</taxon>
        <taxon>Bacillaceae</taxon>
        <taxon>Metabacillus</taxon>
    </lineage>
</organism>
<keyword evidence="6 8" id="KW-1133">Transmembrane helix</keyword>
<dbReference type="PANTHER" id="PTHR34975">
    <property type="entry name" value="SPORE GERMINATION PROTEIN A2"/>
    <property type="match status" value="1"/>
</dbReference>
<evidence type="ECO:0000256" key="6">
    <source>
        <dbReference type="ARBA" id="ARBA00022989"/>
    </source>
</evidence>
<comment type="similarity">
    <text evidence="2">Belongs to the amino acid-polyamine-organocation (APC) superfamily. Spore germination protein (SGP) (TC 2.A.3.9) family.</text>
</comment>
<keyword evidence="5 8" id="KW-0812">Transmembrane</keyword>
<evidence type="ECO:0000256" key="1">
    <source>
        <dbReference type="ARBA" id="ARBA00004141"/>
    </source>
</evidence>
<feature type="transmembrane region" description="Helical" evidence="8">
    <location>
        <begin position="332"/>
        <end position="354"/>
    </location>
</feature>
<feature type="transmembrane region" description="Helical" evidence="8">
    <location>
        <begin position="119"/>
        <end position="136"/>
    </location>
</feature>
<keyword evidence="4" id="KW-0309">Germination</keyword>
<evidence type="ECO:0000256" key="3">
    <source>
        <dbReference type="ARBA" id="ARBA00022448"/>
    </source>
</evidence>
<feature type="transmembrane region" description="Helical" evidence="8">
    <location>
        <begin position="83"/>
        <end position="107"/>
    </location>
</feature>
<comment type="caution">
    <text evidence="9">The sequence shown here is derived from an EMBL/GenBank/DDBJ whole genome shotgun (WGS) entry which is preliminary data.</text>
</comment>
<feature type="transmembrane region" description="Helical" evidence="8">
    <location>
        <begin position="43"/>
        <end position="62"/>
    </location>
</feature>